<gene>
    <name evidence="1" type="ORF">HUG12_09900</name>
</gene>
<dbReference type="OrthoDB" id="350917at2157"/>
<name>A0A7D5QB68_9EURY</name>
<dbReference type="AlphaFoldDB" id="A0A7D5QB68"/>
<accession>A0A7D5QB68</accession>
<dbReference type="KEGG" id="halu:HUG12_09900"/>
<dbReference type="EMBL" id="CP058579">
    <property type="protein sequence ID" value="QLG62019.1"/>
    <property type="molecule type" value="Genomic_DNA"/>
</dbReference>
<dbReference type="InterPro" id="IPR046882">
    <property type="entry name" value="Sp-DndD"/>
</dbReference>
<organism evidence="1 2">
    <name type="scientific">Halorarum salinum</name>
    <dbReference type="NCBI Taxonomy" id="2743089"/>
    <lineage>
        <taxon>Archaea</taxon>
        <taxon>Methanobacteriati</taxon>
        <taxon>Methanobacteriota</taxon>
        <taxon>Stenosarchaea group</taxon>
        <taxon>Halobacteria</taxon>
        <taxon>Halobacteriales</taxon>
        <taxon>Haloferacaceae</taxon>
        <taxon>Halorarum</taxon>
    </lineage>
</organism>
<dbReference type="RefSeq" id="WP_179268604.1">
    <property type="nucleotide sequence ID" value="NZ_CP058579.1"/>
</dbReference>
<dbReference type="Pfam" id="PF20306">
    <property type="entry name" value="Sp-DndD"/>
    <property type="match status" value="1"/>
</dbReference>
<dbReference type="Proteomes" id="UP000509626">
    <property type="component" value="Chromosome"/>
</dbReference>
<evidence type="ECO:0000313" key="1">
    <source>
        <dbReference type="EMBL" id="QLG62019.1"/>
    </source>
</evidence>
<keyword evidence="2" id="KW-1185">Reference proteome</keyword>
<protein>
    <submittedName>
        <fullName evidence="1">Uncharacterized protein</fullName>
    </submittedName>
</protein>
<reference evidence="1 2" key="1">
    <citation type="submission" date="2020-06" db="EMBL/GenBank/DDBJ databases">
        <title>NJ-3-1, isolated from saline soil.</title>
        <authorList>
            <person name="Cui H.L."/>
            <person name="Shi X."/>
        </authorList>
    </citation>
    <scope>NUCLEOTIDE SEQUENCE [LARGE SCALE GENOMIC DNA]</scope>
    <source>
        <strain evidence="1 2">NJ-3-1</strain>
    </source>
</reference>
<proteinExistence type="predicted"/>
<dbReference type="GeneID" id="56037773"/>
<sequence>MSTDEADIDDKILELIAEQADEKNIPEDLLIEIYKLEDRMVEMGRREGLPKKLRKILQGYVDEDNEISKS</sequence>
<evidence type="ECO:0000313" key="2">
    <source>
        <dbReference type="Proteomes" id="UP000509626"/>
    </source>
</evidence>